<organism evidence="1 2">
    <name type="scientific">Hymenobacter persicinus</name>
    <dbReference type="NCBI Taxonomy" id="2025506"/>
    <lineage>
        <taxon>Bacteria</taxon>
        <taxon>Pseudomonadati</taxon>
        <taxon>Bacteroidota</taxon>
        <taxon>Cytophagia</taxon>
        <taxon>Cytophagales</taxon>
        <taxon>Hymenobacteraceae</taxon>
        <taxon>Hymenobacter</taxon>
    </lineage>
</organism>
<gene>
    <name evidence="1" type="ORF">EWM57_00545</name>
</gene>
<dbReference type="InterPro" id="IPR046484">
    <property type="entry name" value="DUF6577"/>
</dbReference>
<dbReference type="EMBL" id="SEWE01000001">
    <property type="protein sequence ID" value="RYU84847.1"/>
    <property type="molecule type" value="Genomic_DNA"/>
</dbReference>
<dbReference type="Proteomes" id="UP000294155">
    <property type="component" value="Unassembled WGS sequence"/>
</dbReference>
<evidence type="ECO:0000313" key="2">
    <source>
        <dbReference type="Proteomes" id="UP000294155"/>
    </source>
</evidence>
<dbReference type="Pfam" id="PF20217">
    <property type="entry name" value="DUF6577"/>
    <property type="match status" value="1"/>
</dbReference>
<evidence type="ECO:0000313" key="1">
    <source>
        <dbReference type="EMBL" id="RYU84847.1"/>
    </source>
</evidence>
<accession>A0A4Q5LGQ1</accession>
<protein>
    <submittedName>
        <fullName evidence="1">Uncharacterized protein</fullName>
    </submittedName>
</protein>
<dbReference type="AlphaFoldDB" id="A0A4Q5LGQ1"/>
<sequence>MQALTRMDAVAALIDRVLRAWPQLRGYFRGRDLITEAELLAFFATAVPEVTAAGWPAVRQRLVCSQLLHQVAPGRLSFKSAPAADARKPVLPPEWRALWQQLQTGLALPPGCLWSTRWLQPFLPDLPTVLVVEVRWAELIWAERLLASSFQPDPVVVRPWQRFSPVRQVRGIPTARPEKMLVDAARLPELAAATSDAALAAALAALLTRPGFNQLLLLQYAARCGTEPRWSALLNAALNPT</sequence>
<keyword evidence="2" id="KW-1185">Reference proteome</keyword>
<name>A0A4Q5LGQ1_9BACT</name>
<proteinExistence type="predicted"/>
<comment type="caution">
    <text evidence="1">The sequence shown here is derived from an EMBL/GenBank/DDBJ whole genome shotgun (WGS) entry which is preliminary data.</text>
</comment>
<reference evidence="1 2" key="1">
    <citation type="submission" date="2019-02" db="EMBL/GenBank/DDBJ databases">
        <title>Bacterial novel species isolated from soil.</title>
        <authorList>
            <person name="Jung H.-Y."/>
        </authorList>
    </citation>
    <scope>NUCLEOTIDE SEQUENCE [LARGE SCALE GENOMIC DNA]</scope>
    <source>
        <strain evidence="1 2">1-3-3-3</strain>
    </source>
</reference>